<name>A0A3P6FUD7_BRAOL</name>
<dbReference type="AlphaFoldDB" id="A0A3P6FUD7"/>
<organism evidence="1">
    <name type="scientific">Brassica oleracea</name>
    <name type="common">Wild cabbage</name>
    <dbReference type="NCBI Taxonomy" id="3712"/>
    <lineage>
        <taxon>Eukaryota</taxon>
        <taxon>Viridiplantae</taxon>
        <taxon>Streptophyta</taxon>
        <taxon>Embryophyta</taxon>
        <taxon>Tracheophyta</taxon>
        <taxon>Spermatophyta</taxon>
        <taxon>Magnoliopsida</taxon>
        <taxon>eudicotyledons</taxon>
        <taxon>Gunneridae</taxon>
        <taxon>Pentapetalae</taxon>
        <taxon>rosids</taxon>
        <taxon>malvids</taxon>
        <taxon>Brassicales</taxon>
        <taxon>Brassicaceae</taxon>
        <taxon>Brassiceae</taxon>
        <taxon>Brassica</taxon>
    </lineage>
</organism>
<dbReference type="EMBL" id="LR031878">
    <property type="protein sequence ID" value="VDD52216.1"/>
    <property type="molecule type" value="Genomic_DNA"/>
</dbReference>
<accession>A0A3P6FUD7</accession>
<sequence length="80" mass="9809">MMMMKVGSQKLELHQCFRMKRSWYCLHQGNLLHKQRRRYNLLEYIPIFGHKPALVVKVLQRISRSWSEVYMMCLEHLVRC</sequence>
<proteinExistence type="predicted"/>
<protein>
    <submittedName>
        <fullName evidence="1">Uncharacterized protein</fullName>
    </submittedName>
</protein>
<gene>
    <name evidence="1" type="ORF">BOLC1T04605H</name>
</gene>
<evidence type="ECO:0000313" key="1">
    <source>
        <dbReference type="EMBL" id="VDD52216.1"/>
    </source>
</evidence>
<reference evidence="1" key="1">
    <citation type="submission" date="2018-11" db="EMBL/GenBank/DDBJ databases">
        <authorList>
            <consortium name="Genoscope - CEA"/>
            <person name="William W."/>
        </authorList>
    </citation>
    <scope>NUCLEOTIDE SEQUENCE</scope>
</reference>